<comment type="caution">
    <text evidence="1">The sequence shown here is derived from an EMBL/GenBank/DDBJ whole genome shotgun (WGS) entry which is preliminary data.</text>
</comment>
<organism evidence="1 2">
    <name type="scientific">Ladona fulva</name>
    <name type="common">Scarce chaser dragonfly</name>
    <name type="synonym">Libellula fulva</name>
    <dbReference type="NCBI Taxonomy" id="123851"/>
    <lineage>
        <taxon>Eukaryota</taxon>
        <taxon>Metazoa</taxon>
        <taxon>Ecdysozoa</taxon>
        <taxon>Arthropoda</taxon>
        <taxon>Hexapoda</taxon>
        <taxon>Insecta</taxon>
        <taxon>Pterygota</taxon>
        <taxon>Palaeoptera</taxon>
        <taxon>Odonata</taxon>
        <taxon>Epiprocta</taxon>
        <taxon>Anisoptera</taxon>
        <taxon>Libelluloidea</taxon>
        <taxon>Libellulidae</taxon>
        <taxon>Ladona</taxon>
    </lineage>
</organism>
<dbReference type="Proteomes" id="UP000792457">
    <property type="component" value="Unassembled WGS sequence"/>
</dbReference>
<accession>A0A8K0PDJ8</accession>
<reference evidence="1" key="1">
    <citation type="submission" date="2013-04" db="EMBL/GenBank/DDBJ databases">
        <authorList>
            <person name="Qu J."/>
            <person name="Murali S.C."/>
            <person name="Bandaranaike D."/>
            <person name="Bellair M."/>
            <person name="Blankenburg K."/>
            <person name="Chao H."/>
            <person name="Dinh H."/>
            <person name="Doddapaneni H."/>
            <person name="Downs B."/>
            <person name="Dugan-Rocha S."/>
            <person name="Elkadiri S."/>
            <person name="Gnanaolivu R.D."/>
            <person name="Hernandez B."/>
            <person name="Javaid M."/>
            <person name="Jayaseelan J.C."/>
            <person name="Lee S."/>
            <person name="Li M."/>
            <person name="Ming W."/>
            <person name="Munidasa M."/>
            <person name="Muniz J."/>
            <person name="Nguyen L."/>
            <person name="Ongeri F."/>
            <person name="Osuji N."/>
            <person name="Pu L.-L."/>
            <person name="Puazo M."/>
            <person name="Qu C."/>
            <person name="Quiroz J."/>
            <person name="Raj R."/>
            <person name="Weissenberger G."/>
            <person name="Xin Y."/>
            <person name="Zou X."/>
            <person name="Han Y."/>
            <person name="Richards S."/>
            <person name="Worley K."/>
            <person name="Muzny D."/>
            <person name="Gibbs R."/>
        </authorList>
    </citation>
    <scope>NUCLEOTIDE SEQUENCE</scope>
    <source>
        <strain evidence="1">Sampled in the wild</strain>
    </source>
</reference>
<gene>
    <name evidence="1" type="ORF">J437_LFUL017949</name>
</gene>
<dbReference type="AlphaFoldDB" id="A0A8K0PDJ8"/>
<protein>
    <submittedName>
        <fullName evidence="1">Uncharacterized protein</fullName>
    </submittedName>
</protein>
<keyword evidence="2" id="KW-1185">Reference proteome</keyword>
<reference evidence="1" key="2">
    <citation type="submission" date="2017-10" db="EMBL/GenBank/DDBJ databases">
        <title>Ladona fulva Genome sequencing and assembly.</title>
        <authorList>
            <person name="Murali S."/>
            <person name="Richards S."/>
            <person name="Bandaranaike D."/>
            <person name="Bellair M."/>
            <person name="Blankenburg K."/>
            <person name="Chao H."/>
            <person name="Dinh H."/>
            <person name="Doddapaneni H."/>
            <person name="Dugan-Rocha S."/>
            <person name="Elkadiri S."/>
            <person name="Gnanaolivu R."/>
            <person name="Hernandez B."/>
            <person name="Skinner E."/>
            <person name="Javaid M."/>
            <person name="Lee S."/>
            <person name="Li M."/>
            <person name="Ming W."/>
            <person name="Munidasa M."/>
            <person name="Muniz J."/>
            <person name="Nguyen L."/>
            <person name="Hughes D."/>
            <person name="Osuji N."/>
            <person name="Pu L.-L."/>
            <person name="Puazo M."/>
            <person name="Qu C."/>
            <person name="Quiroz J."/>
            <person name="Raj R."/>
            <person name="Weissenberger G."/>
            <person name="Xin Y."/>
            <person name="Zou X."/>
            <person name="Han Y."/>
            <person name="Worley K."/>
            <person name="Muzny D."/>
            <person name="Gibbs R."/>
        </authorList>
    </citation>
    <scope>NUCLEOTIDE SEQUENCE</scope>
    <source>
        <strain evidence="1">Sampled in the wild</strain>
    </source>
</reference>
<evidence type="ECO:0000313" key="1">
    <source>
        <dbReference type="EMBL" id="KAG8239419.1"/>
    </source>
</evidence>
<evidence type="ECO:0000313" key="2">
    <source>
        <dbReference type="Proteomes" id="UP000792457"/>
    </source>
</evidence>
<name>A0A8K0PDJ8_LADFU</name>
<proteinExistence type="predicted"/>
<dbReference type="EMBL" id="KZ309638">
    <property type="protein sequence ID" value="KAG8239419.1"/>
    <property type="molecule type" value="Genomic_DNA"/>
</dbReference>
<sequence>MFSFKHFSSCYQGIIISSTIWTDKLICPCHHVHLLLIISHRTTHAEIFVVETVPNPITIG</sequence>